<keyword evidence="2" id="KW-1185">Reference proteome</keyword>
<reference evidence="1 2" key="1">
    <citation type="submission" date="2023-03" db="EMBL/GenBank/DDBJ databases">
        <title>Classification of Bisgaard taxon 6 and taxon 10 as Exercitatus varius gen. nov., spec. nov.</title>
        <authorList>
            <person name="Christensen H."/>
        </authorList>
    </citation>
    <scope>NUCLEOTIDE SEQUENCE [LARGE SCALE GENOMIC DNA]</scope>
    <source>
        <strain evidence="1 2">23350_01</strain>
    </source>
</reference>
<gene>
    <name evidence="1" type="ORF">P7M32_01775</name>
</gene>
<name>A0ABT6ENP3_9PAST</name>
<accession>A0ABT6ENP3</accession>
<dbReference type="RefSeq" id="WP_317485562.1">
    <property type="nucleotide sequence ID" value="NZ_JARQTX010000001.1"/>
</dbReference>
<dbReference type="Proteomes" id="UP001216057">
    <property type="component" value="Unassembled WGS sequence"/>
</dbReference>
<dbReference type="EMBL" id="JARQTX010000001">
    <property type="protein sequence ID" value="MDG2945164.1"/>
    <property type="molecule type" value="Genomic_DNA"/>
</dbReference>
<evidence type="ECO:0000313" key="2">
    <source>
        <dbReference type="Proteomes" id="UP001216057"/>
    </source>
</evidence>
<protein>
    <submittedName>
        <fullName evidence="1">Uncharacterized protein</fullName>
    </submittedName>
</protein>
<comment type="caution">
    <text evidence="1">The sequence shown here is derived from an EMBL/GenBank/DDBJ whole genome shotgun (WGS) entry which is preliminary data.</text>
</comment>
<sequence>MENFNYKEEFEYLNSINTRKGINPKYYSGLNWNICVKKLILQELNLFRTSLSGLTCLYISDLKDDIEKRKIPDEETYYGDTVSIRFGSTALPLKPLGKQKVLIEKGTNLVFSYSMNGSVVDIIYPSESEISTPERKFYVVGAWENSLDLTTNEIRKILSLFLNVQLSGSVLSYSRRIAFTFAKLESRHLSITEGRNKIFTYIKYITSFFKYLRKIYGLLPQ</sequence>
<organism evidence="1 2">
    <name type="scientific">Exercitatus varius</name>
    <dbReference type="NCBI Taxonomy" id="67857"/>
    <lineage>
        <taxon>Bacteria</taxon>
        <taxon>Pseudomonadati</taxon>
        <taxon>Pseudomonadota</taxon>
        <taxon>Gammaproteobacteria</taxon>
        <taxon>Pasteurellales</taxon>
        <taxon>Pasteurellaceae</taxon>
        <taxon>Exercitatus</taxon>
    </lineage>
</organism>
<evidence type="ECO:0000313" key="1">
    <source>
        <dbReference type="EMBL" id="MDG2945164.1"/>
    </source>
</evidence>
<proteinExistence type="predicted"/>